<evidence type="ECO:0000313" key="2">
    <source>
        <dbReference type="Proteomes" id="UP000178448"/>
    </source>
</evidence>
<accession>A0A1F5YXF8</accession>
<dbReference type="AlphaFoldDB" id="A0A1F5YXF8"/>
<dbReference type="EMBL" id="MFJD01000001">
    <property type="protein sequence ID" value="OGG04773.1"/>
    <property type="molecule type" value="Genomic_DNA"/>
</dbReference>
<comment type="caution">
    <text evidence="1">The sequence shown here is derived from an EMBL/GenBank/DDBJ whole genome shotgun (WGS) entry which is preliminary data.</text>
</comment>
<dbReference type="Proteomes" id="UP000178448">
    <property type="component" value="Unassembled WGS sequence"/>
</dbReference>
<protein>
    <submittedName>
        <fullName evidence="1">Uncharacterized protein</fullName>
    </submittedName>
</protein>
<sequence length="268" mass="29308">MTEPGEVSRLTQDQGKTSLRTLADMVPLTPYNEEFYIQRVNDGDLVFAGKSHTSPLTYFAECDFQSFDSLLSRITPGITEELFTGQEKFADVLPGQTDDFRRTVHACWRAARAAKHILKNPTMKNAAAVGAGYENYRVPGEKYCAKPLSASVGDATCLDYALVAHRALEKMGKPSAVVIGARADPVTRSIEEHTFLVLDSGNLVFDPTLTVHQDKCWPPWVLEPESPLTVDTLQNLAADGSFGHKISCTDIFSGATLLYGSGTGWTLD</sequence>
<gene>
    <name evidence="1" type="ORF">A2Z33_05670</name>
</gene>
<dbReference type="STRING" id="1798374.A2Z33_05670"/>
<evidence type="ECO:0000313" key="1">
    <source>
        <dbReference type="EMBL" id="OGG04773.1"/>
    </source>
</evidence>
<reference evidence="1 2" key="1">
    <citation type="journal article" date="2016" name="Nat. Commun.">
        <title>Thousands of microbial genomes shed light on interconnected biogeochemical processes in an aquifer system.</title>
        <authorList>
            <person name="Anantharaman K."/>
            <person name="Brown C.T."/>
            <person name="Hug L.A."/>
            <person name="Sharon I."/>
            <person name="Castelle C.J."/>
            <person name="Probst A.J."/>
            <person name="Thomas B.C."/>
            <person name="Singh A."/>
            <person name="Wilkins M.J."/>
            <person name="Karaoz U."/>
            <person name="Brodie E.L."/>
            <person name="Williams K.H."/>
            <person name="Hubbard S.S."/>
            <person name="Banfield J.F."/>
        </authorList>
    </citation>
    <scope>NUCLEOTIDE SEQUENCE [LARGE SCALE GENOMIC DNA]</scope>
</reference>
<proteinExistence type="predicted"/>
<organism evidence="1 2">
    <name type="scientific">Candidatus Gottesmanbacteria bacterium RBG_16_52_11</name>
    <dbReference type="NCBI Taxonomy" id="1798374"/>
    <lineage>
        <taxon>Bacteria</taxon>
        <taxon>Candidatus Gottesmaniibacteriota</taxon>
    </lineage>
</organism>
<name>A0A1F5YXF8_9BACT</name>